<comment type="caution">
    <text evidence="1">The sequence shown here is derived from an EMBL/GenBank/DDBJ whole genome shotgun (WGS) entry which is preliminary data.</text>
</comment>
<dbReference type="Proteomes" id="UP000177950">
    <property type="component" value="Unassembled WGS sequence"/>
</dbReference>
<evidence type="ECO:0000313" key="2">
    <source>
        <dbReference type="Proteomes" id="UP000177950"/>
    </source>
</evidence>
<dbReference type="EMBL" id="MFSV01000045">
    <property type="protein sequence ID" value="OGI58814.1"/>
    <property type="molecule type" value="Genomic_DNA"/>
</dbReference>
<proteinExistence type="predicted"/>
<organism evidence="1 2">
    <name type="scientific">Candidatus Muproteobacteria bacterium RBG_19FT_COMBO_61_10</name>
    <dbReference type="NCBI Taxonomy" id="1817761"/>
    <lineage>
        <taxon>Bacteria</taxon>
        <taxon>Pseudomonadati</taxon>
        <taxon>Pseudomonadota</taxon>
        <taxon>Candidatus Muproteobacteria</taxon>
    </lineage>
</organism>
<sequence length="62" mass="6598">MLVDALPVLMHLGAGRRLDGIPPHPEMLAGHVLGAWEHAGATWLEVALDGFFQTLGERIAAA</sequence>
<accession>A0A1F6UN71</accession>
<name>A0A1F6UN71_9PROT</name>
<dbReference type="AlphaFoldDB" id="A0A1F6UN71"/>
<protein>
    <submittedName>
        <fullName evidence="1">Uncharacterized protein</fullName>
    </submittedName>
</protein>
<evidence type="ECO:0000313" key="1">
    <source>
        <dbReference type="EMBL" id="OGI58814.1"/>
    </source>
</evidence>
<reference evidence="1 2" key="1">
    <citation type="journal article" date="2016" name="Nat. Commun.">
        <title>Thousands of microbial genomes shed light on interconnected biogeochemical processes in an aquifer system.</title>
        <authorList>
            <person name="Anantharaman K."/>
            <person name="Brown C.T."/>
            <person name="Hug L.A."/>
            <person name="Sharon I."/>
            <person name="Castelle C.J."/>
            <person name="Probst A.J."/>
            <person name="Thomas B.C."/>
            <person name="Singh A."/>
            <person name="Wilkins M.J."/>
            <person name="Karaoz U."/>
            <person name="Brodie E.L."/>
            <person name="Williams K.H."/>
            <person name="Hubbard S.S."/>
            <person name="Banfield J.F."/>
        </authorList>
    </citation>
    <scope>NUCLEOTIDE SEQUENCE [LARGE SCALE GENOMIC DNA]</scope>
</reference>
<gene>
    <name evidence="1" type="ORF">A2V58_08285</name>
</gene>